<reference evidence="7" key="1">
    <citation type="submission" date="2020-10" db="EMBL/GenBank/DDBJ databases">
        <authorList>
            <person name="Gilroy R."/>
        </authorList>
    </citation>
    <scope>NUCLEOTIDE SEQUENCE</scope>
    <source>
        <strain evidence="7">ChiSjej3B21-11622</strain>
    </source>
</reference>
<evidence type="ECO:0000256" key="1">
    <source>
        <dbReference type="ARBA" id="ARBA00008766"/>
    </source>
</evidence>
<dbReference type="AlphaFoldDB" id="A0A9D0ZYB2"/>
<dbReference type="Pfam" id="PF00557">
    <property type="entry name" value="Peptidase_M24"/>
    <property type="match status" value="1"/>
</dbReference>
<feature type="domain" description="Peptidase M24 C-terminal" evidence="6">
    <location>
        <begin position="533"/>
        <end position="593"/>
    </location>
</feature>
<organism evidence="7 8">
    <name type="scientific">Candidatus Limivivens merdigallinarum</name>
    <dbReference type="NCBI Taxonomy" id="2840859"/>
    <lineage>
        <taxon>Bacteria</taxon>
        <taxon>Bacillati</taxon>
        <taxon>Bacillota</taxon>
        <taxon>Clostridia</taxon>
        <taxon>Lachnospirales</taxon>
        <taxon>Lachnospiraceae</taxon>
        <taxon>Lachnospiraceae incertae sedis</taxon>
        <taxon>Candidatus Limivivens</taxon>
    </lineage>
</organism>
<gene>
    <name evidence="7" type="ORF">IAB26_14840</name>
</gene>
<comment type="similarity">
    <text evidence="1">Belongs to the peptidase M24B family.</text>
</comment>
<dbReference type="EMBL" id="DVFT01000220">
    <property type="protein sequence ID" value="HIQ97823.1"/>
    <property type="molecule type" value="Genomic_DNA"/>
</dbReference>
<evidence type="ECO:0000259" key="5">
    <source>
        <dbReference type="Pfam" id="PF01321"/>
    </source>
</evidence>
<dbReference type="InterPro" id="IPR036005">
    <property type="entry name" value="Creatinase/aminopeptidase-like"/>
</dbReference>
<dbReference type="PANTHER" id="PTHR43763:SF6">
    <property type="entry name" value="XAA-PRO AMINOPEPTIDASE 1"/>
    <property type="match status" value="1"/>
</dbReference>
<dbReference type="InterPro" id="IPR050422">
    <property type="entry name" value="X-Pro_aminopeptidase_P"/>
</dbReference>
<keyword evidence="2" id="KW-0479">Metal-binding</keyword>
<dbReference type="Gene3D" id="3.40.350.10">
    <property type="entry name" value="Creatinase/prolidase N-terminal domain"/>
    <property type="match status" value="2"/>
</dbReference>
<proteinExistence type="inferred from homology"/>
<sequence length="595" mass="66663">MTTAEKIKKLQESMKHAGVDGYLIPSSDPHMSEYLPTHYEARSWFSGFNGSAGTLAVTADKAALWTDGRYFIQAENQIKGSGIILMRMKEPGVPTVEEWLSAELPSDGVMGMDGMITSMENISLFEKAFQQKRITLKDVDLVTPIWEGRPALPATDAWILDQKYAGKTPSEKLTLVRSALQKEAADAMLVSRLDDNAWLLNLRASDIEFNPFAMSFCMILPKDAFLFIDENRLPESARNYLTGEGVTIRPYTEIIPAIQSIRETVTMLYEASGTSYTLCEAMKSNPKITAKKGTDPIQLLKGVKNETELSSMKNAHIKDGVAMVRFAIELEEKMANHIPVSEVDVDEMMRRHRLEQENCLGESFGTIAAYGANAAMMHYHPTKENHSILEEKGFLLVDCGGQYLDGTTDITRTYALGEPTEEEKDYYTLVLRSHIRMARTVFKAGLPGKNLDIAAREPFWERGLDYRCGTGHGVGFVGGVHEGPQSLNDRNTTPFEEGMTITDEPGIYEEGKIGIRIENELVCKKAFETEYGKFLCFEPITYCPIDTKAVDASKLSWEEVQWLNDYHEMVLQTLTPYLNEKELSWLAKACAPVVK</sequence>
<evidence type="ECO:0000256" key="2">
    <source>
        <dbReference type="ARBA" id="ARBA00022723"/>
    </source>
</evidence>
<dbReference type="InterPro" id="IPR032416">
    <property type="entry name" value="Peptidase_M24_C"/>
</dbReference>
<reference evidence="7" key="2">
    <citation type="journal article" date="2021" name="PeerJ">
        <title>Extensive microbial diversity within the chicken gut microbiome revealed by metagenomics and culture.</title>
        <authorList>
            <person name="Gilroy R."/>
            <person name="Ravi A."/>
            <person name="Getino M."/>
            <person name="Pursley I."/>
            <person name="Horton D.L."/>
            <person name="Alikhan N.F."/>
            <person name="Baker D."/>
            <person name="Gharbi K."/>
            <person name="Hall N."/>
            <person name="Watson M."/>
            <person name="Adriaenssens E.M."/>
            <person name="Foster-Nyarko E."/>
            <person name="Jarju S."/>
            <person name="Secka A."/>
            <person name="Antonio M."/>
            <person name="Oren A."/>
            <person name="Chaudhuri R.R."/>
            <person name="La Ragione R."/>
            <person name="Hildebrand F."/>
            <person name="Pallen M.J."/>
        </authorList>
    </citation>
    <scope>NUCLEOTIDE SEQUENCE</scope>
    <source>
        <strain evidence="7">ChiSjej3B21-11622</strain>
    </source>
</reference>
<dbReference type="FunFam" id="3.90.230.10:FF:000009">
    <property type="entry name" value="xaa-Pro aminopeptidase 2"/>
    <property type="match status" value="1"/>
</dbReference>
<feature type="domain" description="Creatinase N-terminal" evidence="5">
    <location>
        <begin position="7"/>
        <end position="140"/>
    </location>
</feature>
<dbReference type="SUPFAM" id="SSF55920">
    <property type="entry name" value="Creatinase/aminopeptidase"/>
    <property type="match status" value="1"/>
</dbReference>
<dbReference type="InterPro" id="IPR000994">
    <property type="entry name" value="Pept_M24"/>
</dbReference>
<dbReference type="InterPro" id="IPR000587">
    <property type="entry name" value="Creatinase_N"/>
</dbReference>
<dbReference type="PANTHER" id="PTHR43763">
    <property type="entry name" value="XAA-PRO AMINOPEPTIDASE 1"/>
    <property type="match status" value="1"/>
</dbReference>
<dbReference type="Proteomes" id="UP000886886">
    <property type="component" value="Unassembled WGS sequence"/>
</dbReference>
<evidence type="ECO:0000259" key="6">
    <source>
        <dbReference type="Pfam" id="PF16188"/>
    </source>
</evidence>
<dbReference type="Pfam" id="PF16189">
    <property type="entry name" value="Creatinase_N_2"/>
    <property type="match status" value="1"/>
</dbReference>
<dbReference type="GO" id="GO:0005737">
    <property type="term" value="C:cytoplasm"/>
    <property type="evidence" value="ECO:0007669"/>
    <property type="project" value="UniProtKB-ARBA"/>
</dbReference>
<evidence type="ECO:0000313" key="7">
    <source>
        <dbReference type="EMBL" id="HIQ97823.1"/>
    </source>
</evidence>
<comment type="caution">
    <text evidence="7">The sequence shown here is derived from an EMBL/GenBank/DDBJ whole genome shotgun (WGS) entry which is preliminary data.</text>
</comment>
<dbReference type="Pfam" id="PF16188">
    <property type="entry name" value="Peptidase_M24_C"/>
    <property type="match status" value="1"/>
</dbReference>
<evidence type="ECO:0000259" key="4">
    <source>
        <dbReference type="Pfam" id="PF00557"/>
    </source>
</evidence>
<dbReference type="Gene3D" id="3.90.230.10">
    <property type="entry name" value="Creatinase/methionine aminopeptidase superfamily"/>
    <property type="match status" value="1"/>
</dbReference>
<evidence type="ECO:0000256" key="3">
    <source>
        <dbReference type="ARBA" id="ARBA00022801"/>
    </source>
</evidence>
<keyword evidence="3" id="KW-0378">Hydrolase</keyword>
<dbReference type="SUPFAM" id="SSF53092">
    <property type="entry name" value="Creatinase/prolidase N-terminal domain"/>
    <property type="match status" value="1"/>
</dbReference>
<feature type="domain" description="Peptidase M24" evidence="4">
    <location>
        <begin position="311"/>
        <end position="524"/>
    </location>
</feature>
<name>A0A9D0ZYB2_9FIRM</name>
<dbReference type="GO" id="GO:0004177">
    <property type="term" value="F:aminopeptidase activity"/>
    <property type="evidence" value="ECO:0007669"/>
    <property type="project" value="UniProtKB-ARBA"/>
</dbReference>
<dbReference type="GO" id="GO:0046872">
    <property type="term" value="F:metal ion binding"/>
    <property type="evidence" value="ECO:0007669"/>
    <property type="project" value="UniProtKB-KW"/>
</dbReference>
<dbReference type="Pfam" id="PF01321">
    <property type="entry name" value="Creatinase_N"/>
    <property type="match status" value="1"/>
</dbReference>
<protein>
    <submittedName>
        <fullName evidence="7">M24 family metallopeptidase</fullName>
    </submittedName>
</protein>
<accession>A0A9D0ZYB2</accession>
<evidence type="ECO:0000313" key="8">
    <source>
        <dbReference type="Proteomes" id="UP000886886"/>
    </source>
</evidence>
<dbReference type="InterPro" id="IPR029149">
    <property type="entry name" value="Creatin/AminoP/Spt16_N"/>
</dbReference>